<keyword evidence="4" id="KW-0904">Protein phosphatase</keyword>
<dbReference type="InterPro" id="IPR017867">
    <property type="entry name" value="Tyr_phospatase_low_mol_wt"/>
</dbReference>
<dbReference type="InterPro" id="IPR023485">
    <property type="entry name" value="Ptyr_pPase"/>
</dbReference>
<keyword evidence="7" id="KW-1185">Reference proteome</keyword>
<dbReference type="GO" id="GO:0004725">
    <property type="term" value="F:protein tyrosine phosphatase activity"/>
    <property type="evidence" value="ECO:0007669"/>
    <property type="project" value="UniProtKB-EC"/>
</dbReference>
<evidence type="ECO:0000259" key="5">
    <source>
        <dbReference type="SMART" id="SM00226"/>
    </source>
</evidence>
<dbReference type="Proteomes" id="UP001449795">
    <property type="component" value="Chromosome"/>
</dbReference>
<gene>
    <name evidence="6" type="ORF">AAC691_18565</name>
</gene>
<dbReference type="EC" id="3.1.3.48" evidence="2"/>
<evidence type="ECO:0000256" key="3">
    <source>
        <dbReference type="ARBA" id="ARBA00022801"/>
    </source>
</evidence>
<reference evidence="6 7" key="1">
    <citation type="submission" date="2024-04" db="EMBL/GenBank/DDBJ databases">
        <title>Complete genome sequence of Nguyenibacter vanlangesis HBCM-1154, a strain capable of nitrogen fixation, IAA production, and phosphorus solubilization isolated from sugarcane soil.</title>
        <authorList>
            <person name="MY HANH P."/>
        </authorList>
    </citation>
    <scope>NUCLEOTIDE SEQUENCE [LARGE SCALE GENOMIC DNA]</scope>
    <source>
        <strain evidence="6 7">HBCM 1154</strain>
    </source>
</reference>
<dbReference type="Gene3D" id="3.40.50.2300">
    <property type="match status" value="1"/>
</dbReference>
<evidence type="ECO:0000256" key="2">
    <source>
        <dbReference type="ARBA" id="ARBA00013064"/>
    </source>
</evidence>
<sequence length="161" mass="17519">MVSRPAVLFVCMGNICRSPLAEAAFRAAAARHGLDVRIDSAGTGDWHAGDPPDRRAQAVARQAGIDISGYRARAVTVEDFRRFTHILALDHDNLRTLRARRPPDATAHLSLLLDHVPGHAGRPVPDPYYGQIRDFETTWDLVSQGAEALARALAGAPPRDI</sequence>
<dbReference type="CDD" id="cd16343">
    <property type="entry name" value="LMWPTP"/>
    <property type="match status" value="1"/>
</dbReference>
<accession>A0ABZ3D3V9</accession>
<dbReference type="PANTHER" id="PTHR11717:SF7">
    <property type="entry name" value="LOW MOLECULAR WEIGHT PHOSPHOTYROSINE PROTEIN PHOSPHATASE"/>
    <property type="match status" value="1"/>
</dbReference>
<evidence type="ECO:0000313" key="6">
    <source>
        <dbReference type="EMBL" id="XAE42241.1"/>
    </source>
</evidence>
<evidence type="ECO:0000313" key="7">
    <source>
        <dbReference type="Proteomes" id="UP001449795"/>
    </source>
</evidence>
<proteinExistence type="inferred from homology"/>
<protein>
    <recommendedName>
        <fullName evidence="2">protein-tyrosine-phosphatase</fullName>
        <ecNumber evidence="2">3.1.3.48</ecNumber>
    </recommendedName>
</protein>
<dbReference type="InterPro" id="IPR050438">
    <property type="entry name" value="LMW_PTPase"/>
</dbReference>
<dbReference type="Pfam" id="PF01451">
    <property type="entry name" value="LMWPc"/>
    <property type="match status" value="1"/>
</dbReference>
<dbReference type="SMART" id="SM00226">
    <property type="entry name" value="LMWPc"/>
    <property type="match status" value="1"/>
</dbReference>
<dbReference type="RefSeq" id="WP_342628029.1">
    <property type="nucleotide sequence ID" value="NZ_CP152276.1"/>
</dbReference>
<dbReference type="EMBL" id="CP152276">
    <property type="protein sequence ID" value="XAE42241.1"/>
    <property type="molecule type" value="Genomic_DNA"/>
</dbReference>
<feature type="domain" description="Phosphotyrosine protein phosphatase I" evidence="5">
    <location>
        <begin position="5"/>
        <end position="152"/>
    </location>
</feature>
<keyword evidence="3 6" id="KW-0378">Hydrolase</keyword>
<dbReference type="InterPro" id="IPR036196">
    <property type="entry name" value="Ptyr_pPase_sf"/>
</dbReference>
<dbReference type="PRINTS" id="PR00719">
    <property type="entry name" value="LMWPTPASE"/>
</dbReference>
<comment type="similarity">
    <text evidence="1">Belongs to the low molecular weight phosphotyrosine protein phosphatase family.</text>
</comment>
<evidence type="ECO:0000256" key="1">
    <source>
        <dbReference type="ARBA" id="ARBA00011063"/>
    </source>
</evidence>
<dbReference type="SUPFAM" id="SSF52788">
    <property type="entry name" value="Phosphotyrosine protein phosphatases I"/>
    <property type="match status" value="1"/>
</dbReference>
<name>A0ABZ3D3V9_9PROT</name>
<evidence type="ECO:0000256" key="4">
    <source>
        <dbReference type="ARBA" id="ARBA00022912"/>
    </source>
</evidence>
<organism evidence="6 7">
    <name type="scientific">Nguyenibacter vanlangensis</name>
    <dbReference type="NCBI Taxonomy" id="1216886"/>
    <lineage>
        <taxon>Bacteria</taxon>
        <taxon>Pseudomonadati</taxon>
        <taxon>Pseudomonadota</taxon>
        <taxon>Alphaproteobacteria</taxon>
        <taxon>Acetobacterales</taxon>
        <taxon>Acetobacteraceae</taxon>
        <taxon>Nguyenibacter</taxon>
    </lineage>
</organism>
<dbReference type="PANTHER" id="PTHR11717">
    <property type="entry name" value="LOW MOLECULAR WEIGHT PROTEIN TYROSINE PHOSPHATASE"/>
    <property type="match status" value="1"/>
</dbReference>